<keyword evidence="2" id="KW-0539">Nucleus</keyword>
<protein>
    <submittedName>
        <fullName evidence="4">Peptidyl-prolyl cis-trans isomerase SDCCAG10</fullName>
        <ecNumber evidence="4">5.2.1.8</ecNumber>
    </submittedName>
</protein>
<dbReference type="RefSeq" id="XP_021337940.1">
    <property type="nucleotide sequence ID" value="XM_021482780.1"/>
</dbReference>
<dbReference type="PROSITE" id="PS00170">
    <property type="entry name" value="CSA_PPIASE_1"/>
    <property type="match status" value="1"/>
</dbReference>
<dbReference type="Proteomes" id="UP000002899">
    <property type="component" value="Chromosome IV"/>
</dbReference>
<dbReference type="VEuPathDB" id="PiroplasmaDB:BmR1_04g09365"/>
<dbReference type="PROSITE" id="PS50072">
    <property type="entry name" value="CSA_PPIASE_2"/>
    <property type="match status" value="1"/>
</dbReference>
<reference evidence="4 5" key="3">
    <citation type="journal article" date="2016" name="Sci. Rep.">
        <title>Genome-wide diversity and gene expression profiling of Babesia microti isolates identify polymorphic genes that mediate host-pathogen interactions.</title>
        <authorList>
            <person name="Silva J.C."/>
            <person name="Cornillot E."/>
            <person name="McCracken C."/>
            <person name="Usmani-Brown S."/>
            <person name="Dwivedi A."/>
            <person name="Ifeonu O.O."/>
            <person name="Crabtree J."/>
            <person name="Gotia H.T."/>
            <person name="Virji A.Z."/>
            <person name="Reynes C."/>
            <person name="Colinge J."/>
            <person name="Kumar V."/>
            <person name="Lawres L."/>
            <person name="Pazzi J.E."/>
            <person name="Pablo J.V."/>
            <person name="Hung C."/>
            <person name="Brancato J."/>
            <person name="Kumari P."/>
            <person name="Orvis J."/>
            <person name="Tretina K."/>
            <person name="Chibucos M."/>
            <person name="Ott S."/>
            <person name="Sadzewicz L."/>
            <person name="Sengamalay N."/>
            <person name="Shetty A.C."/>
            <person name="Su Q."/>
            <person name="Tallon L."/>
            <person name="Fraser C.M."/>
            <person name="Frutos R."/>
            <person name="Molina D.M."/>
            <person name="Krause P.J."/>
            <person name="Ben Mamoun C."/>
        </authorList>
    </citation>
    <scope>NUCLEOTIDE SEQUENCE [LARGE SCALE GENOMIC DNA]</scope>
    <source>
        <strain evidence="4 5">RI</strain>
    </source>
</reference>
<evidence type="ECO:0000313" key="5">
    <source>
        <dbReference type="Proteomes" id="UP000002899"/>
    </source>
</evidence>
<dbReference type="GO" id="GO:0003755">
    <property type="term" value="F:peptidyl-prolyl cis-trans isomerase activity"/>
    <property type="evidence" value="ECO:0007669"/>
    <property type="project" value="UniProtKB-EC"/>
</dbReference>
<dbReference type="SUPFAM" id="SSF50891">
    <property type="entry name" value="Cyclophilin-like"/>
    <property type="match status" value="1"/>
</dbReference>
<reference evidence="4 5" key="2">
    <citation type="journal article" date="2013" name="PLoS ONE">
        <title>Whole genome mapping and re-organization of the nuclear and mitochondrial genomes of Babesia microti isolates.</title>
        <authorList>
            <person name="Cornillot E."/>
            <person name="Dassouli A."/>
            <person name="Garg A."/>
            <person name="Pachikara N."/>
            <person name="Randazzo S."/>
            <person name="Depoix D."/>
            <person name="Carcy B."/>
            <person name="Delbecq S."/>
            <person name="Frutos R."/>
            <person name="Silva J.C."/>
            <person name="Sutton R."/>
            <person name="Krause P.J."/>
            <person name="Mamoun C.B."/>
        </authorList>
    </citation>
    <scope>NUCLEOTIDE SEQUENCE [LARGE SCALE GENOMIC DNA]</scope>
    <source>
        <strain evidence="4 5">RI</strain>
    </source>
</reference>
<sequence length="393" mass="44730">MSEVYSLEPSTRGRIIIHTTLGELDIRLWSTQCPKACRNFTQLCLEGYYVGCIFHRLVKNFLIQTGDPTGTGTGGESVYGKGFDNEYHPRLRFRYRGLVGMANDGTKSSNKSQFFITLDRADCLNDKYTLFGKVGGHTLYNLIKIGSIENDKNDRPLNPPKIVRVEVLENAFNDIVPRLLVMHDESENEEEGSAVEQKVAKASRNKALLSFDDEPMIELNKKKRVDNSRDLHAENVHNPVTDEPLTHITMNENFELKATINSLKDEIRGIISKGEKKEKICTQKYTKNKHRDKENTMEKFDKFVKKLKFISKTATDRESDDPNDNYADGSWLCGDGLVFSVDSSRAYELDAARDTLKIIDPLQSSDNKLEEIRKIKNQRLKPSLGRAGALEKW</sequence>
<evidence type="ECO:0000313" key="4">
    <source>
        <dbReference type="EMBL" id="SIO73889.1"/>
    </source>
</evidence>
<evidence type="ECO:0000256" key="1">
    <source>
        <dbReference type="ARBA" id="ARBA00004123"/>
    </source>
</evidence>
<evidence type="ECO:0000259" key="3">
    <source>
        <dbReference type="PROSITE" id="PS50072"/>
    </source>
</evidence>
<dbReference type="InterPro" id="IPR002130">
    <property type="entry name" value="Cyclophilin-type_PPIase_dom"/>
</dbReference>
<dbReference type="OrthoDB" id="442970at2759"/>
<gene>
    <name evidence="4" type="ORF">BmR1_04g09365</name>
</gene>
<dbReference type="GO" id="GO:0006457">
    <property type="term" value="P:protein folding"/>
    <property type="evidence" value="ECO:0007669"/>
    <property type="project" value="InterPro"/>
</dbReference>
<dbReference type="InterPro" id="IPR029000">
    <property type="entry name" value="Cyclophilin-like_dom_sf"/>
</dbReference>
<dbReference type="PANTHER" id="PTHR45625">
    <property type="entry name" value="PEPTIDYL-PROLYL CIS-TRANS ISOMERASE-RELATED"/>
    <property type="match status" value="1"/>
</dbReference>
<keyword evidence="4" id="KW-0413">Isomerase</keyword>
<dbReference type="InterPro" id="IPR020892">
    <property type="entry name" value="Cyclophilin-type_PPIase_CS"/>
</dbReference>
<dbReference type="EC" id="5.2.1.8" evidence="4"/>
<dbReference type="KEGG" id="bmic:BmR1_04g09365"/>
<reference evidence="4 5" key="1">
    <citation type="journal article" date="2012" name="Nucleic Acids Res.">
        <title>Sequencing of the smallest Apicomplexan genome from the human pathogen Babesia microti.</title>
        <authorList>
            <person name="Cornillot E."/>
            <person name="Hadj-Kaddour K."/>
            <person name="Dassouli A."/>
            <person name="Noel B."/>
            <person name="Ranwez V."/>
            <person name="Vacherie B."/>
            <person name="Augagneur Y."/>
            <person name="Bres V."/>
            <person name="Duclos A."/>
            <person name="Randazzo S."/>
            <person name="Carcy B."/>
            <person name="Debierre-Grockiego F."/>
            <person name="Delbecq S."/>
            <person name="Moubri-Menage K."/>
            <person name="Shams-Eldin H."/>
            <person name="Usmani-Brown S."/>
            <person name="Bringaud F."/>
            <person name="Wincker P."/>
            <person name="Vivares C.P."/>
            <person name="Schwarz R.T."/>
            <person name="Schetters T.P."/>
            <person name="Krause P.J."/>
            <person name="Gorenflot A."/>
            <person name="Berry V."/>
            <person name="Barbe V."/>
            <person name="Ben Mamoun C."/>
        </authorList>
    </citation>
    <scope>NUCLEOTIDE SEQUENCE [LARGE SCALE GENOMIC DNA]</scope>
    <source>
        <strain evidence="4 5">RI</strain>
    </source>
</reference>
<proteinExistence type="predicted"/>
<dbReference type="Pfam" id="PF00160">
    <property type="entry name" value="Pro_isomerase"/>
    <property type="match status" value="1"/>
</dbReference>
<dbReference type="PANTHER" id="PTHR45625:SF6">
    <property type="entry name" value="SPLICEOSOME-ASSOCIATED PROTEIN CWC27 HOMOLOG"/>
    <property type="match status" value="1"/>
</dbReference>
<keyword evidence="5" id="KW-1185">Reference proteome</keyword>
<comment type="subcellular location">
    <subcellularLocation>
        <location evidence="1">Nucleus</location>
    </subcellularLocation>
</comment>
<dbReference type="PRINTS" id="PR00153">
    <property type="entry name" value="CSAPPISMRASE"/>
</dbReference>
<dbReference type="InterPro" id="IPR044666">
    <property type="entry name" value="Cyclophilin_A-like"/>
</dbReference>
<dbReference type="GeneID" id="24426498"/>
<organism evidence="4 5">
    <name type="scientific">Babesia microti (strain RI)</name>
    <dbReference type="NCBI Taxonomy" id="1133968"/>
    <lineage>
        <taxon>Eukaryota</taxon>
        <taxon>Sar</taxon>
        <taxon>Alveolata</taxon>
        <taxon>Apicomplexa</taxon>
        <taxon>Aconoidasida</taxon>
        <taxon>Piroplasmida</taxon>
        <taxon>Babesiidae</taxon>
        <taxon>Babesia</taxon>
    </lineage>
</organism>
<dbReference type="Gene3D" id="2.40.100.10">
    <property type="entry name" value="Cyclophilin-like"/>
    <property type="match status" value="1"/>
</dbReference>
<name>A0A1N6LYD2_BABMR</name>
<dbReference type="EMBL" id="LN871599">
    <property type="protein sequence ID" value="SIO73889.1"/>
    <property type="molecule type" value="Genomic_DNA"/>
</dbReference>
<accession>A0A1N6LYD2</accession>
<dbReference type="AlphaFoldDB" id="A0A1N6LYD2"/>
<evidence type="ECO:0000256" key="2">
    <source>
        <dbReference type="ARBA" id="ARBA00023242"/>
    </source>
</evidence>
<feature type="domain" description="PPIase cyclophilin-type" evidence="3">
    <location>
        <begin position="18"/>
        <end position="167"/>
    </location>
</feature>
<dbReference type="GO" id="GO:0071013">
    <property type="term" value="C:catalytic step 2 spliceosome"/>
    <property type="evidence" value="ECO:0007669"/>
    <property type="project" value="TreeGrafter"/>
</dbReference>